<dbReference type="Proteomes" id="UP001222087">
    <property type="component" value="Chromosome"/>
</dbReference>
<dbReference type="NCBIfam" id="TIGR00229">
    <property type="entry name" value="sensory_box"/>
    <property type="match status" value="1"/>
</dbReference>
<name>A0ABY8ARJ6_9GAMM</name>
<dbReference type="Gene3D" id="3.30.450.20">
    <property type="entry name" value="PAS domain"/>
    <property type="match status" value="1"/>
</dbReference>
<dbReference type="InterPro" id="IPR035965">
    <property type="entry name" value="PAS-like_dom_sf"/>
</dbReference>
<protein>
    <submittedName>
        <fullName evidence="2">PAS domain S-box protein</fullName>
    </submittedName>
</protein>
<evidence type="ECO:0000259" key="1">
    <source>
        <dbReference type="PROSITE" id="PS50112"/>
    </source>
</evidence>
<dbReference type="EMBL" id="CP119078">
    <property type="protein sequence ID" value="WED43290.1"/>
    <property type="molecule type" value="Genomic_DNA"/>
</dbReference>
<dbReference type="CDD" id="cd00130">
    <property type="entry name" value="PAS"/>
    <property type="match status" value="1"/>
</dbReference>
<organism evidence="2 3">
    <name type="scientific">Legionella cardiaca</name>
    <dbReference type="NCBI Taxonomy" id="1071983"/>
    <lineage>
        <taxon>Bacteria</taxon>
        <taxon>Pseudomonadati</taxon>
        <taxon>Pseudomonadota</taxon>
        <taxon>Gammaproteobacteria</taxon>
        <taxon>Legionellales</taxon>
        <taxon>Legionellaceae</taxon>
        <taxon>Legionella</taxon>
    </lineage>
</organism>
<dbReference type="RefSeq" id="WP_275089103.1">
    <property type="nucleotide sequence ID" value="NZ_CP119078.1"/>
</dbReference>
<accession>A0ABY8ARJ6</accession>
<feature type="domain" description="PAS" evidence="1">
    <location>
        <begin position="14"/>
        <end position="53"/>
    </location>
</feature>
<keyword evidence="3" id="KW-1185">Reference proteome</keyword>
<dbReference type="PANTHER" id="PTHR31600">
    <property type="entry name" value="TINY MACROCYSTS PROTEIN B-RELATED"/>
    <property type="match status" value="1"/>
</dbReference>
<dbReference type="Pfam" id="PF13426">
    <property type="entry name" value="PAS_9"/>
    <property type="match status" value="1"/>
</dbReference>
<dbReference type="InterPro" id="IPR000014">
    <property type="entry name" value="PAS"/>
</dbReference>
<evidence type="ECO:0000313" key="3">
    <source>
        <dbReference type="Proteomes" id="UP001222087"/>
    </source>
</evidence>
<proteinExistence type="predicted"/>
<reference evidence="2 3" key="1">
    <citation type="submission" date="2023-02" db="EMBL/GenBank/DDBJ databases">
        <title>Genome Sequence of L. cardiaca H63T.</title>
        <authorList>
            <person name="Lopez A.E."/>
            <person name="Cianciotto N.P."/>
        </authorList>
    </citation>
    <scope>NUCLEOTIDE SEQUENCE [LARGE SCALE GENOMIC DNA]</scope>
    <source>
        <strain evidence="2 3">H63</strain>
    </source>
</reference>
<evidence type="ECO:0000313" key="2">
    <source>
        <dbReference type="EMBL" id="WED43290.1"/>
    </source>
</evidence>
<dbReference type="PANTHER" id="PTHR31600:SF2">
    <property type="entry name" value="GAMETE ENRICHED GENE 10 PROTEIN-RELATED"/>
    <property type="match status" value="1"/>
</dbReference>
<dbReference type="PROSITE" id="PS50112">
    <property type="entry name" value="PAS"/>
    <property type="match status" value="1"/>
</dbReference>
<dbReference type="InterPro" id="IPR052994">
    <property type="entry name" value="Tiny_macrocysts_regulators"/>
</dbReference>
<dbReference type="SUPFAM" id="SSF55785">
    <property type="entry name" value="PYP-like sensor domain (PAS domain)"/>
    <property type="match status" value="1"/>
</dbReference>
<sequence>MSLVEKYKRKKNYPVVIANQWGIIIYVNQKFEEVFKWMSAEIIGESLTTIIPPTLHDAHNLGFSRFLATGQSSILDKTIQLKAIDKDGIVFKAEHCIQAEKNEEGVWTFMATIRPLKA</sequence>
<gene>
    <name evidence="2" type="ORF">PXX05_00500</name>
</gene>